<dbReference type="Proteomes" id="UP000015100">
    <property type="component" value="Unassembled WGS sequence"/>
</dbReference>
<reference evidence="1 2" key="1">
    <citation type="journal article" date="2013" name="PLoS Genet.">
        <title>Genomic mechanisms accounting for the adaptation to parasitism in nematode-trapping fungi.</title>
        <authorList>
            <person name="Meerupati T."/>
            <person name="Andersson K.M."/>
            <person name="Friman E."/>
            <person name="Kumar D."/>
            <person name="Tunlid A."/>
            <person name="Ahren D."/>
        </authorList>
    </citation>
    <scope>NUCLEOTIDE SEQUENCE [LARGE SCALE GENOMIC DNA]</scope>
    <source>
        <strain evidence="1 2">CBS 200.50</strain>
    </source>
</reference>
<dbReference type="PANTHER" id="PTHR43611:SF3">
    <property type="entry name" value="FLAVIN MONONUCLEOTIDE HYDROLASE 1, CHLOROPLATIC"/>
    <property type="match status" value="1"/>
</dbReference>
<evidence type="ECO:0000313" key="1">
    <source>
        <dbReference type="EMBL" id="EPS35187.1"/>
    </source>
</evidence>
<accession>S8BIU2</accession>
<evidence type="ECO:0000313" key="2">
    <source>
        <dbReference type="Proteomes" id="UP000015100"/>
    </source>
</evidence>
<protein>
    <submittedName>
        <fullName evidence="1">Uncharacterized protein</fullName>
    </submittedName>
</protein>
<reference evidence="2" key="2">
    <citation type="submission" date="2013-04" db="EMBL/GenBank/DDBJ databases">
        <title>Genomic mechanisms accounting for the adaptation to parasitism in nematode-trapping fungi.</title>
        <authorList>
            <person name="Ahren D.G."/>
        </authorList>
    </citation>
    <scope>NUCLEOTIDE SEQUENCE [LARGE SCALE GENOMIC DNA]</scope>
    <source>
        <strain evidence="2">CBS 200.50</strain>
    </source>
</reference>
<dbReference type="Gene3D" id="1.10.150.240">
    <property type="entry name" value="Putative phosphatase, domain 2"/>
    <property type="match status" value="1"/>
</dbReference>
<keyword evidence="2" id="KW-1185">Reference proteome</keyword>
<dbReference type="HOGENOM" id="CLU_019989_1_0_1"/>
<comment type="caution">
    <text evidence="1">The sequence shown here is derived from an EMBL/GenBank/DDBJ whole genome shotgun (WGS) entry which is preliminary data.</text>
</comment>
<name>S8BIU2_DACHA</name>
<dbReference type="STRING" id="1284197.S8BIU2"/>
<dbReference type="SUPFAM" id="SSF48239">
    <property type="entry name" value="Terpenoid cyclases/Protein prenyltransferases"/>
    <property type="match status" value="1"/>
</dbReference>
<dbReference type="InterPro" id="IPR023198">
    <property type="entry name" value="PGP-like_dom2"/>
</dbReference>
<dbReference type="InterPro" id="IPR006439">
    <property type="entry name" value="HAD-SF_hydro_IA"/>
</dbReference>
<dbReference type="SUPFAM" id="SSF56784">
    <property type="entry name" value="HAD-like"/>
    <property type="match status" value="1"/>
</dbReference>
<dbReference type="PANTHER" id="PTHR43611">
    <property type="entry name" value="ALPHA-D-GLUCOSE 1-PHOSPHATE PHOSPHATASE"/>
    <property type="match status" value="1"/>
</dbReference>
<gene>
    <name evidence="1" type="ORF">H072_11537</name>
</gene>
<dbReference type="eggNOG" id="ENOG502QTXV">
    <property type="taxonomic scope" value="Eukaryota"/>
</dbReference>
<dbReference type="OrthoDB" id="2012566at2759"/>
<dbReference type="InterPro" id="IPR023214">
    <property type="entry name" value="HAD_sf"/>
</dbReference>
<organism evidence="1 2">
    <name type="scientific">Dactylellina haptotyla (strain CBS 200.50)</name>
    <name type="common">Nematode-trapping fungus</name>
    <name type="synonym">Monacrosporium haptotylum</name>
    <dbReference type="NCBI Taxonomy" id="1284197"/>
    <lineage>
        <taxon>Eukaryota</taxon>
        <taxon>Fungi</taxon>
        <taxon>Dikarya</taxon>
        <taxon>Ascomycota</taxon>
        <taxon>Pezizomycotina</taxon>
        <taxon>Orbiliomycetes</taxon>
        <taxon>Orbiliales</taxon>
        <taxon>Orbiliaceae</taxon>
        <taxon>Dactylellina</taxon>
    </lineage>
</organism>
<dbReference type="OMA" id="FYHYNRG"/>
<dbReference type="Gene3D" id="3.40.50.1000">
    <property type="entry name" value="HAD superfamily/HAD-like"/>
    <property type="match status" value="1"/>
</dbReference>
<dbReference type="InterPro" id="IPR036412">
    <property type="entry name" value="HAD-like_sf"/>
</dbReference>
<dbReference type="GO" id="GO:0016791">
    <property type="term" value="F:phosphatase activity"/>
    <property type="evidence" value="ECO:0007669"/>
    <property type="project" value="UniProtKB-ARBA"/>
</dbReference>
<dbReference type="EMBL" id="AQGS01001233">
    <property type="protein sequence ID" value="EPS35187.1"/>
    <property type="molecule type" value="Genomic_DNA"/>
</dbReference>
<sequence>MVAFKALILDIGDVLFKWKAPKDTKVTPKQLHRAMCTLPWFEFERGKISEKECFAQISRIMGILASDIHETIEKAALTLEADDCLVSIIKELKTINGGFKLYAMSNIGHEHYQIIRSKPWDHWSLFEHVFTSAEAGKRKPDLEFYKHVLKEINLEHSPGSVLFVDDKLENVATAQSLGIQAIQFDGSDEMVLKISNIIGDPVARGAEYLKKNAKKMFSTVNGEAVMKENFAQLLILEATGDPDLVVLNPGKTMWNFFLAEPMFTTSQYPDDFDTTTLALLVLGCPESQAHEVMNRAVRNVNPDGIIQLYDDPLRPRVDFVFCVHILSLFHKYHRESETIKTYEWVYQILKNRAYLRGSLYYKTPDYFLWTVGRLITESAKAKNPLPENIVNLFSERCRESLRTSGDALALAMRILACLSTGRIAKEELWRDIEELRSLQCADGGWPFCPMYRLPAAGAAIGNRGLSTALAMKALKLVDDSGAKHHPV</sequence>
<dbReference type="InterPro" id="IPR008930">
    <property type="entry name" value="Terpenoid_cyclase/PrenylTrfase"/>
</dbReference>
<dbReference type="NCBIfam" id="TIGR01509">
    <property type="entry name" value="HAD-SF-IA-v3"/>
    <property type="match status" value="1"/>
</dbReference>
<dbReference type="AlphaFoldDB" id="S8BIU2"/>
<proteinExistence type="predicted"/>